<dbReference type="SUPFAM" id="SSF52266">
    <property type="entry name" value="SGNH hydrolase"/>
    <property type="match status" value="1"/>
</dbReference>
<gene>
    <name evidence="1" type="ORF">EOE18_12255</name>
</gene>
<dbReference type="InterPro" id="IPR036514">
    <property type="entry name" value="SGNH_hydro_sf"/>
</dbReference>
<dbReference type="RefSeq" id="WP_127709919.1">
    <property type="nucleotide sequence ID" value="NZ_SACO01000009.1"/>
</dbReference>
<dbReference type="GO" id="GO:0016788">
    <property type="term" value="F:hydrolase activity, acting on ester bonds"/>
    <property type="evidence" value="ECO:0007669"/>
    <property type="project" value="UniProtKB-ARBA"/>
</dbReference>
<comment type="caution">
    <text evidence="1">The sequence shown here is derived from an EMBL/GenBank/DDBJ whole genome shotgun (WGS) entry which is preliminary data.</text>
</comment>
<dbReference type="AlphaFoldDB" id="A0A437N2W9"/>
<dbReference type="Gene3D" id="3.40.50.1110">
    <property type="entry name" value="SGNH hydrolase"/>
    <property type="match status" value="1"/>
</dbReference>
<dbReference type="OrthoDB" id="7599050at2"/>
<keyword evidence="2" id="KW-1185">Reference proteome</keyword>
<sequence length="272" mass="30197">MLVLAIIPAAEFGLRLAGATSFPLYRVDSAIGYYPAPSQQGALFRRNDWAVNAQSMGTARPFSPTADAVLLVGDSIVFGGNPFRQKDKLGPQLEQVAKVPVYPLAAGGWSLNNELAMMRAHPEWLATPTIVWVSESGDFGELATHSSALQWPDHPPVSALAYYAQKYVLKPKDVVMSPVTAEATRRWQANLDWFLQHYHGRLIWVLYPLRKEVGQPLPAAFAPLLARLQGRAEIVTIARDPLWKDALYRDTEIHPSVEGNRVLAEIIARHLR</sequence>
<evidence type="ECO:0000313" key="1">
    <source>
        <dbReference type="EMBL" id="RVU04263.1"/>
    </source>
</evidence>
<keyword evidence="1" id="KW-0378">Hydrolase</keyword>
<accession>A0A437N2W9</accession>
<reference evidence="1 2" key="1">
    <citation type="submission" date="2019-01" db="EMBL/GenBank/DDBJ databases">
        <authorList>
            <person name="Chen W.-M."/>
        </authorList>
    </citation>
    <scope>NUCLEOTIDE SEQUENCE [LARGE SCALE GENOMIC DNA]</scope>
    <source>
        <strain evidence="1 2">FSY-9</strain>
    </source>
</reference>
<evidence type="ECO:0000313" key="2">
    <source>
        <dbReference type="Proteomes" id="UP000282837"/>
    </source>
</evidence>
<dbReference type="Proteomes" id="UP000282837">
    <property type="component" value="Unassembled WGS sequence"/>
</dbReference>
<protein>
    <submittedName>
        <fullName evidence="1">SGNH/GDSL hydrolase family protein</fullName>
    </submittedName>
</protein>
<name>A0A437N2W9_9SPHN</name>
<organism evidence="1 2">
    <name type="scientific">Novosphingobium umbonatum</name>
    <dbReference type="NCBI Taxonomy" id="1908524"/>
    <lineage>
        <taxon>Bacteria</taxon>
        <taxon>Pseudomonadati</taxon>
        <taxon>Pseudomonadota</taxon>
        <taxon>Alphaproteobacteria</taxon>
        <taxon>Sphingomonadales</taxon>
        <taxon>Sphingomonadaceae</taxon>
        <taxon>Novosphingobium</taxon>
    </lineage>
</organism>
<dbReference type="EMBL" id="SACO01000009">
    <property type="protein sequence ID" value="RVU04263.1"/>
    <property type="molecule type" value="Genomic_DNA"/>
</dbReference>
<proteinExistence type="predicted"/>